<proteinExistence type="predicted"/>
<feature type="region of interest" description="Disordered" evidence="1">
    <location>
        <begin position="90"/>
        <end position="131"/>
    </location>
</feature>
<evidence type="ECO:0000313" key="2">
    <source>
        <dbReference type="EMBL" id="KAJ7347755.1"/>
    </source>
</evidence>
<feature type="region of interest" description="Disordered" evidence="1">
    <location>
        <begin position="43"/>
        <end position="74"/>
    </location>
</feature>
<dbReference type="EMBL" id="JARIHO010000018">
    <property type="protein sequence ID" value="KAJ7347755.1"/>
    <property type="molecule type" value="Genomic_DNA"/>
</dbReference>
<dbReference type="AlphaFoldDB" id="A0AAD7A2I7"/>
<feature type="compositionally biased region" description="Basic and acidic residues" evidence="1">
    <location>
        <begin position="102"/>
        <end position="119"/>
    </location>
</feature>
<name>A0AAD7A2I7_9AGAR</name>
<dbReference type="Proteomes" id="UP001218218">
    <property type="component" value="Unassembled WGS sequence"/>
</dbReference>
<accession>A0AAD7A2I7</accession>
<protein>
    <submittedName>
        <fullName evidence="2">Uncharacterized protein</fullName>
    </submittedName>
</protein>
<keyword evidence="3" id="KW-1185">Reference proteome</keyword>
<feature type="compositionally biased region" description="Low complexity" evidence="1">
    <location>
        <begin position="122"/>
        <end position="131"/>
    </location>
</feature>
<reference evidence="2" key="1">
    <citation type="submission" date="2023-03" db="EMBL/GenBank/DDBJ databases">
        <title>Massive genome expansion in bonnet fungi (Mycena s.s.) driven by repeated elements and novel gene families across ecological guilds.</title>
        <authorList>
            <consortium name="Lawrence Berkeley National Laboratory"/>
            <person name="Harder C.B."/>
            <person name="Miyauchi S."/>
            <person name="Viragh M."/>
            <person name="Kuo A."/>
            <person name="Thoen E."/>
            <person name="Andreopoulos B."/>
            <person name="Lu D."/>
            <person name="Skrede I."/>
            <person name="Drula E."/>
            <person name="Henrissat B."/>
            <person name="Morin E."/>
            <person name="Kohler A."/>
            <person name="Barry K."/>
            <person name="LaButti K."/>
            <person name="Morin E."/>
            <person name="Salamov A."/>
            <person name="Lipzen A."/>
            <person name="Mereny Z."/>
            <person name="Hegedus B."/>
            <person name="Baldrian P."/>
            <person name="Stursova M."/>
            <person name="Weitz H."/>
            <person name="Taylor A."/>
            <person name="Grigoriev I.V."/>
            <person name="Nagy L.G."/>
            <person name="Martin F."/>
            <person name="Kauserud H."/>
        </authorList>
    </citation>
    <scope>NUCLEOTIDE SEQUENCE</scope>
    <source>
        <strain evidence="2">CBHHK002</strain>
    </source>
</reference>
<evidence type="ECO:0000313" key="3">
    <source>
        <dbReference type="Proteomes" id="UP001218218"/>
    </source>
</evidence>
<gene>
    <name evidence="2" type="ORF">DFH08DRAFT_960182</name>
</gene>
<sequence length="131" mass="13773">MRLAGAGTGAEAGSWGRLKAVHLGSAAGAAAVGDSACRFAVRSGRGREAQTTPAYVASGGGYGDGDGAAPSRSARAPLRAYAPATRLHNVMQEELSRGGPDGVRKAWRRDGDGDWDQHQNRRNGSSWRRRR</sequence>
<comment type="caution">
    <text evidence="2">The sequence shown here is derived from an EMBL/GenBank/DDBJ whole genome shotgun (WGS) entry which is preliminary data.</text>
</comment>
<organism evidence="2 3">
    <name type="scientific">Mycena albidolilacea</name>
    <dbReference type="NCBI Taxonomy" id="1033008"/>
    <lineage>
        <taxon>Eukaryota</taxon>
        <taxon>Fungi</taxon>
        <taxon>Dikarya</taxon>
        <taxon>Basidiomycota</taxon>
        <taxon>Agaricomycotina</taxon>
        <taxon>Agaricomycetes</taxon>
        <taxon>Agaricomycetidae</taxon>
        <taxon>Agaricales</taxon>
        <taxon>Marasmiineae</taxon>
        <taxon>Mycenaceae</taxon>
        <taxon>Mycena</taxon>
    </lineage>
</organism>
<evidence type="ECO:0000256" key="1">
    <source>
        <dbReference type="SAM" id="MobiDB-lite"/>
    </source>
</evidence>